<feature type="compositionally biased region" description="Low complexity" evidence="1">
    <location>
        <begin position="358"/>
        <end position="371"/>
    </location>
</feature>
<feature type="compositionally biased region" description="Low complexity" evidence="1">
    <location>
        <begin position="296"/>
        <end position="308"/>
    </location>
</feature>
<keyword evidence="3" id="KW-1185">Reference proteome</keyword>
<gene>
    <name evidence="2" type="ORF">JMJ77_006638</name>
</gene>
<sequence>MSTTKHERNNDEWKGPRRLPSVKEKLSSFVRRGREKAKKTTLSVLGESRQERPSLDESMKALPRVQVSDFGTSSLEIDLQSLEAFRIAPSQPARGAEQAKQVKKTSSRTSTMTPIADMFARKATTAALSTVDMRTLNKSSPSLLTSVASSKPAEARRPGQAPSMSSRSTVVATAAVPSTTSSVIIINNNSSTGQPQSHASKPWPPPETPRTAAAPIRTQFSTASTSTSNQVNKLPLHEPPRRAAFVPAYVPSRAAAIVTPVGPVIRPHHQNADTVARQQRLQHNTEKRHSNPSGMPSSSTTTTTAPAPNKLLLAEIANTDRRRSWQPAPTSVPSAAGTPTSSGPPSASAPWRGRDLDGSSSSSKRASSRIASDRLAWIRELEEGKKKKSTINGDLPVLRNMQGSVADKLAKFEQQKQLQQMQQQIPLTRSNSNRSRISSVADTTFSSYNGPATARSSLDTCRTSSVFSHYDDSFREKMEIITGAANKTADEENEEKPALNKVTATFVPIEKKEPIVAPVTQAVEDESAANTAPEDVAPVSPAVEKIEPATTDAPIPADVPLPENVEEKAAPVEVPTISVSSETEKMEPTTSEAPLAADVPLPEDAEVEEKPAPEEVPSVSVSVEKAEPTVIDADRAADEPAEEKPTVADVSTAIVAASEMTKPTCADEPQSI</sequence>
<feature type="region of interest" description="Disordered" evidence="1">
    <location>
        <begin position="186"/>
        <end position="212"/>
    </location>
</feature>
<feature type="region of interest" description="Disordered" evidence="1">
    <location>
        <begin position="142"/>
        <end position="169"/>
    </location>
</feature>
<organism evidence="2 3">
    <name type="scientific">Colletotrichum scovillei</name>
    <dbReference type="NCBI Taxonomy" id="1209932"/>
    <lineage>
        <taxon>Eukaryota</taxon>
        <taxon>Fungi</taxon>
        <taxon>Dikarya</taxon>
        <taxon>Ascomycota</taxon>
        <taxon>Pezizomycotina</taxon>
        <taxon>Sordariomycetes</taxon>
        <taxon>Hypocreomycetidae</taxon>
        <taxon>Glomerellales</taxon>
        <taxon>Glomerellaceae</taxon>
        <taxon>Colletotrichum</taxon>
        <taxon>Colletotrichum acutatum species complex</taxon>
    </lineage>
</organism>
<feature type="compositionally biased region" description="Polar residues" evidence="1">
    <location>
        <begin position="273"/>
        <end position="282"/>
    </location>
</feature>
<dbReference type="EMBL" id="JAESDN010000001">
    <property type="protein sequence ID" value="KAG7059272.1"/>
    <property type="molecule type" value="Genomic_DNA"/>
</dbReference>
<feature type="region of interest" description="Disordered" evidence="1">
    <location>
        <begin position="91"/>
        <end position="110"/>
    </location>
</feature>
<reference evidence="2" key="1">
    <citation type="submission" date="2021-05" db="EMBL/GenBank/DDBJ databases">
        <title>Comparative genomics of three Colletotrichum scovillei strains and genetic complementation revealed genes involved fungal growth and virulence on chili pepper.</title>
        <authorList>
            <person name="Hsieh D.-K."/>
            <person name="Chuang S.-C."/>
            <person name="Chen C.-Y."/>
            <person name="Chao Y.-T."/>
            <person name="Lu M.-Y.J."/>
            <person name="Lee M.-H."/>
            <person name="Shih M.-C."/>
        </authorList>
    </citation>
    <scope>NUCLEOTIDE SEQUENCE</scope>
    <source>
        <strain evidence="2">Coll-153</strain>
    </source>
</reference>
<name>A0A9P7RJK4_9PEZI</name>
<evidence type="ECO:0000313" key="2">
    <source>
        <dbReference type="EMBL" id="KAG7059272.1"/>
    </source>
</evidence>
<dbReference type="Proteomes" id="UP000699042">
    <property type="component" value="Unassembled WGS sequence"/>
</dbReference>
<feature type="region of interest" description="Disordered" evidence="1">
    <location>
        <begin position="524"/>
        <end position="647"/>
    </location>
</feature>
<feature type="compositionally biased region" description="Basic and acidic residues" evidence="1">
    <location>
        <begin position="624"/>
        <end position="646"/>
    </location>
</feature>
<dbReference type="OrthoDB" id="4848429at2759"/>
<feature type="compositionally biased region" description="Basic and acidic residues" evidence="1">
    <location>
        <begin position="48"/>
        <end position="59"/>
    </location>
</feature>
<proteinExistence type="predicted"/>
<feature type="compositionally biased region" description="Low complexity" evidence="1">
    <location>
        <begin position="333"/>
        <end position="350"/>
    </location>
</feature>
<feature type="region of interest" description="Disordered" evidence="1">
    <location>
        <begin position="1"/>
        <end position="60"/>
    </location>
</feature>
<evidence type="ECO:0000313" key="3">
    <source>
        <dbReference type="Proteomes" id="UP000699042"/>
    </source>
</evidence>
<feature type="region of interest" description="Disordered" evidence="1">
    <location>
        <begin position="273"/>
        <end position="371"/>
    </location>
</feature>
<evidence type="ECO:0000256" key="1">
    <source>
        <dbReference type="SAM" id="MobiDB-lite"/>
    </source>
</evidence>
<feature type="compositionally biased region" description="Basic and acidic residues" evidence="1">
    <location>
        <begin position="1"/>
        <end position="26"/>
    </location>
</feature>
<accession>A0A9P7RJK4</accession>
<comment type="caution">
    <text evidence="2">The sequence shown here is derived from an EMBL/GenBank/DDBJ whole genome shotgun (WGS) entry which is preliminary data.</text>
</comment>
<protein>
    <submittedName>
        <fullName evidence="2">Uncharacterized protein</fullName>
    </submittedName>
</protein>
<dbReference type="AlphaFoldDB" id="A0A9P7RJK4"/>